<dbReference type="GO" id="GO:0051016">
    <property type="term" value="P:barbed-end actin filament capping"/>
    <property type="evidence" value="ECO:0007669"/>
    <property type="project" value="TreeGrafter"/>
</dbReference>
<evidence type="ECO:0000256" key="1">
    <source>
        <dbReference type="ARBA" id="ARBA00004245"/>
    </source>
</evidence>
<dbReference type="GO" id="GO:0005737">
    <property type="term" value="C:cytoplasm"/>
    <property type="evidence" value="ECO:0007669"/>
    <property type="project" value="TreeGrafter"/>
</dbReference>
<evidence type="ECO:0000256" key="8">
    <source>
        <dbReference type="SAM" id="MobiDB-lite"/>
    </source>
</evidence>
<dbReference type="SMART" id="SM00102">
    <property type="entry name" value="ADF"/>
    <property type="match status" value="2"/>
</dbReference>
<evidence type="ECO:0000256" key="3">
    <source>
        <dbReference type="ARBA" id="ARBA00022490"/>
    </source>
</evidence>
<keyword evidence="4" id="KW-0677">Repeat</keyword>
<dbReference type="InterPro" id="IPR029006">
    <property type="entry name" value="ADF-H/Gelsolin-like_dom_sf"/>
</dbReference>
<comment type="similarity">
    <text evidence="2">Belongs to the actin-binding proteins ADF family. Twinfilin subfamily.</text>
</comment>
<dbReference type="GO" id="GO:0005884">
    <property type="term" value="C:actin filament"/>
    <property type="evidence" value="ECO:0007669"/>
    <property type="project" value="TreeGrafter"/>
</dbReference>
<dbReference type="PANTHER" id="PTHR13759">
    <property type="entry name" value="TWINFILIN"/>
    <property type="match status" value="1"/>
</dbReference>
<feature type="domain" description="ADF-H" evidence="9">
    <location>
        <begin position="5"/>
        <end position="133"/>
    </location>
</feature>
<dbReference type="GO" id="GO:0003785">
    <property type="term" value="F:actin monomer binding"/>
    <property type="evidence" value="ECO:0007669"/>
    <property type="project" value="TreeGrafter"/>
</dbReference>
<reference evidence="11" key="1">
    <citation type="submission" date="2023-07" db="EMBL/GenBank/DDBJ databases">
        <title>A draft genome of Kazachstania heterogenica Y-27499.</title>
        <authorList>
            <person name="Donic C."/>
            <person name="Kralova J.S."/>
            <person name="Fidel L."/>
            <person name="Ben-Dor S."/>
            <person name="Jung S."/>
        </authorList>
    </citation>
    <scope>NUCLEOTIDE SEQUENCE [LARGE SCALE GENOMIC DNA]</scope>
    <source>
        <strain evidence="11">Y27499</strain>
    </source>
</reference>
<name>A0AAN7W4M5_9SACH</name>
<keyword evidence="3" id="KW-0963">Cytoplasm</keyword>
<proteinExistence type="inferred from homology"/>
<evidence type="ECO:0000256" key="4">
    <source>
        <dbReference type="ARBA" id="ARBA00022737"/>
    </source>
</evidence>
<evidence type="ECO:0000313" key="10">
    <source>
        <dbReference type="EMBL" id="KAK5781131.1"/>
    </source>
</evidence>
<dbReference type="InterPro" id="IPR002108">
    <property type="entry name" value="ADF-H"/>
</dbReference>
<evidence type="ECO:0000256" key="2">
    <source>
        <dbReference type="ARBA" id="ARBA00009557"/>
    </source>
</evidence>
<dbReference type="Gene3D" id="3.40.20.10">
    <property type="entry name" value="Severin"/>
    <property type="match status" value="2"/>
</dbReference>
<dbReference type="GO" id="GO:0030042">
    <property type="term" value="P:actin filament depolymerization"/>
    <property type="evidence" value="ECO:0007669"/>
    <property type="project" value="TreeGrafter"/>
</dbReference>
<dbReference type="CDD" id="cd11285">
    <property type="entry name" value="ADF_Twf-N_like"/>
    <property type="match status" value="1"/>
</dbReference>
<protein>
    <recommendedName>
        <fullName evidence="9">ADF-H domain-containing protein</fullName>
    </recommendedName>
</protein>
<organism evidence="10 11">
    <name type="scientific">Arxiozyma heterogenica</name>
    <dbReference type="NCBI Taxonomy" id="278026"/>
    <lineage>
        <taxon>Eukaryota</taxon>
        <taxon>Fungi</taxon>
        <taxon>Dikarya</taxon>
        <taxon>Ascomycota</taxon>
        <taxon>Saccharomycotina</taxon>
        <taxon>Saccharomycetes</taxon>
        <taxon>Saccharomycetales</taxon>
        <taxon>Saccharomycetaceae</taxon>
        <taxon>Arxiozyma</taxon>
    </lineage>
</organism>
<dbReference type="Pfam" id="PF00241">
    <property type="entry name" value="Cofilin_ADF"/>
    <property type="match status" value="2"/>
</dbReference>
<evidence type="ECO:0000313" key="11">
    <source>
        <dbReference type="Proteomes" id="UP001306508"/>
    </source>
</evidence>
<dbReference type="GO" id="GO:0051015">
    <property type="term" value="F:actin filament binding"/>
    <property type="evidence" value="ECO:0007669"/>
    <property type="project" value="TreeGrafter"/>
</dbReference>
<feature type="region of interest" description="Disordered" evidence="8">
    <location>
        <begin position="305"/>
        <end position="327"/>
    </location>
</feature>
<dbReference type="AlphaFoldDB" id="A0AAN7W4M5"/>
<evidence type="ECO:0000259" key="9">
    <source>
        <dbReference type="PROSITE" id="PS51263"/>
    </source>
</evidence>
<sequence>MSNQSGITADQELLDILNNSKQQNDSQYLIVVAKISQDSNLVKFSTQFTLLEQLKQNLGDEPLYIFIKNFQKDTKHYNFVSFVPDNSSIRSKMIYASTKNTLLREVGSNILDQQILATDFNDITDTIKETKINENALLTEHEKIELQINQQQRQMQLQSAGGHQLVSQNNGVSTQLKFEVDVEGGSLIEQLEGTNLISFKIDSINENVKIDSKKNISTPTDIVINTEHPTYTLYKNGNLIYFIYACPSGSKVKDRMLYASNRSGFLKYLREEQGLSIARVIEIGEPDELEISLISTLTQEDLDKEVHHDSTVKKFNRPKGPGRRKRI</sequence>
<dbReference type="PANTHER" id="PTHR13759:SF1">
    <property type="entry name" value="TWINFILIN"/>
    <property type="match status" value="1"/>
</dbReference>
<comment type="caution">
    <text evidence="10">The sequence shown here is derived from an EMBL/GenBank/DDBJ whole genome shotgun (WGS) entry which is preliminary data.</text>
</comment>
<accession>A0AAN7W4M5</accession>
<evidence type="ECO:0000256" key="6">
    <source>
        <dbReference type="ARBA" id="ARBA00023212"/>
    </source>
</evidence>
<feature type="compositionally biased region" description="Basic residues" evidence="8">
    <location>
        <begin position="314"/>
        <end position="327"/>
    </location>
</feature>
<dbReference type="EMBL" id="JAWIZZ010000038">
    <property type="protein sequence ID" value="KAK5781131.1"/>
    <property type="molecule type" value="Genomic_DNA"/>
</dbReference>
<gene>
    <name evidence="10" type="ORF">RI543_001523</name>
</gene>
<evidence type="ECO:0000256" key="5">
    <source>
        <dbReference type="ARBA" id="ARBA00023203"/>
    </source>
</evidence>
<keyword evidence="6" id="KW-0206">Cytoskeleton</keyword>
<dbReference type="Proteomes" id="UP001306508">
    <property type="component" value="Unassembled WGS sequence"/>
</dbReference>
<evidence type="ECO:0000256" key="7">
    <source>
        <dbReference type="ARBA" id="ARBA00038532"/>
    </source>
</evidence>
<comment type="subunit">
    <text evidence="7">Interacts with G-actin; ADP-actin form.</text>
</comment>
<dbReference type="CDD" id="cd11284">
    <property type="entry name" value="ADF_Twf-C_like"/>
    <property type="match status" value="1"/>
</dbReference>
<dbReference type="InterPro" id="IPR028458">
    <property type="entry name" value="Twinfilin"/>
</dbReference>
<dbReference type="PROSITE" id="PS51263">
    <property type="entry name" value="ADF_H"/>
    <property type="match status" value="1"/>
</dbReference>
<keyword evidence="5" id="KW-0009">Actin-binding</keyword>
<keyword evidence="11" id="KW-1185">Reference proteome</keyword>
<dbReference type="SUPFAM" id="SSF55753">
    <property type="entry name" value="Actin depolymerizing proteins"/>
    <property type="match status" value="2"/>
</dbReference>
<comment type="subcellular location">
    <subcellularLocation>
        <location evidence="1">Cytoplasm</location>
        <location evidence="1">Cytoskeleton</location>
    </subcellularLocation>
</comment>